<sequence length="146" mass="15869">MSGGVRRYSDAVTTGRVGEERDRAVFEYALLRVIPRVERGECVNAGVIVYCQERAFLGARAELDEARLSALDPGVDVDGVRRALAAVEALCRGGASAGAAGRERPGRRFRWLTAPRSTIVQPGPIHGGLTEDPEAELERLLDRLVR</sequence>
<accession>A0ABU2MGV2</accession>
<keyword evidence="2" id="KW-1185">Reference proteome</keyword>
<dbReference type="InterPro" id="IPR021398">
    <property type="entry name" value="DUF3037"/>
</dbReference>
<evidence type="ECO:0000313" key="2">
    <source>
        <dbReference type="Proteomes" id="UP001183390"/>
    </source>
</evidence>
<dbReference type="RefSeq" id="WP_274810456.1">
    <property type="nucleotide sequence ID" value="NZ_JAVREP010000029.1"/>
</dbReference>
<evidence type="ECO:0000313" key="1">
    <source>
        <dbReference type="EMBL" id="MDT0331867.1"/>
    </source>
</evidence>
<dbReference type="Proteomes" id="UP001183390">
    <property type="component" value="Unassembled WGS sequence"/>
</dbReference>
<name>A0ABU2MGV2_9ACTN</name>
<proteinExistence type="predicted"/>
<comment type="caution">
    <text evidence="1">The sequence shown here is derived from an EMBL/GenBank/DDBJ whole genome shotgun (WGS) entry which is preliminary data.</text>
</comment>
<organism evidence="1 2">
    <name type="scientific">Nocardiopsis lambiniae</name>
    <dbReference type="NCBI Taxonomy" id="3075539"/>
    <lineage>
        <taxon>Bacteria</taxon>
        <taxon>Bacillati</taxon>
        <taxon>Actinomycetota</taxon>
        <taxon>Actinomycetes</taxon>
        <taxon>Streptosporangiales</taxon>
        <taxon>Nocardiopsidaceae</taxon>
        <taxon>Nocardiopsis</taxon>
    </lineage>
</organism>
<dbReference type="EMBL" id="JAVREP010000029">
    <property type="protein sequence ID" value="MDT0331867.1"/>
    <property type="molecule type" value="Genomic_DNA"/>
</dbReference>
<gene>
    <name evidence="1" type="ORF">RM479_25960</name>
</gene>
<dbReference type="Pfam" id="PF11236">
    <property type="entry name" value="DUF3037"/>
    <property type="match status" value="1"/>
</dbReference>
<reference evidence="2" key="1">
    <citation type="submission" date="2023-07" db="EMBL/GenBank/DDBJ databases">
        <title>30 novel species of actinomycetes from the DSMZ collection.</title>
        <authorList>
            <person name="Nouioui I."/>
        </authorList>
    </citation>
    <scope>NUCLEOTIDE SEQUENCE [LARGE SCALE GENOMIC DNA]</scope>
    <source>
        <strain evidence="2">DSM 44743</strain>
    </source>
</reference>
<protein>
    <submittedName>
        <fullName evidence="1">DUF3037 domain-containing protein</fullName>
    </submittedName>
</protein>